<dbReference type="PANTHER" id="PTHR42756">
    <property type="entry name" value="TRANSCRIPTIONAL REGULATOR, MARR"/>
    <property type="match status" value="1"/>
</dbReference>
<reference evidence="5 6" key="1">
    <citation type="submission" date="2019-08" db="EMBL/GenBank/DDBJ databases">
        <title>In-depth cultivation of the pig gut microbiome towards novel bacterial diversity and tailored functional studies.</title>
        <authorList>
            <person name="Wylensek D."/>
            <person name="Hitch T.C.A."/>
            <person name="Clavel T."/>
        </authorList>
    </citation>
    <scope>NUCLEOTIDE SEQUENCE [LARGE SCALE GENOMIC DNA]</scope>
    <source>
        <strain evidence="5 6">CA-Schmier-601-WT-3</strain>
    </source>
</reference>
<evidence type="ECO:0000313" key="5">
    <source>
        <dbReference type="EMBL" id="MST90098.1"/>
    </source>
</evidence>
<comment type="caution">
    <text evidence="5">The sequence shown here is derived from an EMBL/GenBank/DDBJ whole genome shotgun (WGS) entry which is preliminary data.</text>
</comment>
<evidence type="ECO:0000256" key="1">
    <source>
        <dbReference type="ARBA" id="ARBA00023015"/>
    </source>
</evidence>
<dbReference type="EMBL" id="VUNM01000036">
    <property type="protein sequence ID" value="MST90098.1"/>
    <property type="molecule type" value="Genomic_DNA"/>
</dbReference>
<dbReference type="InterPro" id="IPR036388">
    <property type="entry name" value="WH-like_DNA-bd_sf"/>
</dbReference>
<proteinExistence type="predicted"/>
<feature type="domain" description="HTH marR-type" evidence="4">
    <location>
        <begin position="9"/>
        <end position="140"/>
    </location>
</feature>
<keyword evidence="2" id="KW-0238">DNA-binding</keyword>
<gene>
    <name evidence="5" type="ORF">FYJ79_11065</name>
</gene>
<dbReference type="PRINTS" id="PR00598">
    <property type="entry name" value="HTHMARR"/>
</dbReference>
<dbReference type="AlphaFoldDB" id="A0A844FVM9"/>
<dbReference type="SMART" id="SM00347">
    <property type="entry name" value="HTH_MARR"/>
    <property type="match status" value="1"/>
</dbReference>
<dbReference type="PANTHER" id="PTHR42756:SF1">
    <property type="entry name" value="TRANSCRIPTIONAL REPRESSOR OF EMRAB OPERON"/>
    <property type="match status" value="1"/>
</dbReference>
<dbReference type="InterPro" id="IPR000835">
    <property type="entry name" value="HTH_MarR-typ"/>
</dbReference>
<dbReference type="GO" id="GO:0003677">
    <property type="term" value="F:DNA binding"/>
    <property type="evidence" value="ECO:0007669"/>
    <property type="project" value="UniProtKB-KW"/>
</dbReference>
<protein>
    <submittedName>
        <fullName evidence="5">MarR family transcriptional regulator</fullName>
    </submittedName>
</protein>
<keyword evidence="6" id="KW-1185">Reference proteome</keyword>
<evidence type="ECO:0000313" key="6">
    <source>
        <dbReference type="Proteomes" id="UP000442619"/>
    </source>
</evidence>
<evidence type="ECO:0000256" key="3">
    <source>
        <dbReference type="ARBA" id="ARBA00023163"/>
    </source>
</evidence>
<dbReference type="InterPro" id="IPR011991">
    <property type="entry name" value="ArsR-like_HTH"/>
</dbReference>
<keyword evidence="3" id="KW-0804">Transcription</keyword>
<dbReference type="Pfam" id="PF01047">
    <property type="entry name" value="MarR"/>
    <property type="match status" value="1"/>
</dbReference>
<evidence type="ECO:0000259" key="4">
    <source>
        <dbReference type="PROSITE" id="PS50995"/>
    </source>
</evidence>
<dbReference type="PROSITE" id="PS50995">
    <property type="entry name" value="HTH_MARR_2"/>
    <property type="match status" value="1"/>
</dbReference>
<name>A0A844FVM9_9FIRM</name>
<dbReference type="RefSeq" id="WP_154518358.1">
    <property type="nucleotide sequence ID" value="NZ_JAXFJJ010000054.1"/>
</dbReference>
<dbReference type="GO" id="GO:0003700">
    <property type="term" value="F:DNA-binding transcription factor activity"/>
    <property type="evidence" value="ECO:0007669"/>
    <property type="project" value="InterPro"/>
</dbReference>
<dbReference type="SUPFAM" id="SSF46785">
    <property type="entry name" value="Winged helix' DNA-binding domain"/>
    <property type="match status" value="1"/>
</dbReference>
<dbReference type="Proteomes" id="UP000442619">
    <property type="component" value="Unassembled WGS sequence"/>
</dbReference>
<dbReference type="CDD" id="cd00090">
    <property type="entry name" value="HTH_ARSR"/>
    <property type="match status" value="1"/>
</dbReference>
<sequence>MEKYDSKQINDVFAYFRRISLAYRNTASRQLNDMHMTHEQCALLYLIDHSDMTQKEIAQKLKISEATLSGRVKRLEKMHYIERVQDENDKRKYDLFITSEGKKALDEAKAIVDRLSRQCFEGFDDQDFAVMISLFQRVYKNLESLKGEEKCTD</sequence>
<organism evidence="5 6">
    <name type="scientific">Sharpea porci</name>
    <dbReference type="NCBI Taxonomy" id="2652286"/>
    <lineage>
        <taxon>Bacteria</taxon>
        <taxon>Bacillati</taxon>
        <taxon>Bacillota</taxon>
        <taxon>Erysipelotrichia</taxon>
        <taxon>Erysipelotrichales</taxon>
        <taxon>Coprobacillaceae</taxon>
        <taxon>Sharpea</taxon>
    </lineage>
</organism>
<accession>A0A844FVM9</accession>
<keyword evidence="1" id="KW-0805">Transcription regulation</keyword>
<dbReference type="InterPro" id="IPR036390">
    <property type="entry name" value="WH_DNA-bd_sf"/>
</dbReference>
<dbReference type="Gene3D" id="1.10.10.10">
    <property type="entry name" value="Winged helix-like DNA-binding domain superfamily/Winged helix DNA-binding domain"/>
    <property type="match status" value="1"/>
</dbReference>
<evidence type="ECO:0000256" key="2">
    <source>
        <dbReference type="ARBA" id="ARBA00023125"/>
    </source>
</evidence>